<evidence type="ECO:0000259" key="12">
    <source>
        <dbReference type="Pfam" id="PF00060"/>
    </source>
</evidence>
<evidence type="ECO:0000256" key="9">
    <source>
        <dbReference type="ARBA" id="ARBA00023286"/>
    </source>
</evidence>
<gene>
    <name evidence="13" type="ORF">PXEA_LOCUS35642</name>
</gene>
<keyword evidence="10" id="KW-0407">Ion channel</keyword>
<evidence type="ECO:0000256" key="11">
    <source>
        <dbReference type="SAM" id="Phobius"/>
    </source>
</evidence>
<keyword evidence="6 11" id="KW-0472">Membrane</keyword>
<keyword evidence="2" id="KW-0813">Transport</keyword>
<evidence type="ECO:0000313" key="14">
    <source>
        <dbReference type="Proteomes" id="UP000784294"/>
    </source>
</evidence>
<name>A0A3S5C8G9_9PLAT</name>
<feature type="domain" description="Ionotropic glutamate receptor C-terminal" evidence="12">
    <location>
        <begin position="61"/>
        <end position="155"/>
    </location>
</feature>
<comment type="subcellular location">
    <subcellularLocation>
        <location evidence="1">Membrane</location>
        <topology evidence="1">Multi-pass membrane protein</topology>
    </subcellularLocation>
</comment>
<dbReference type="Pfam" id="PF00060">
    <property type="entry name" value="Lig_chan"/>
    <property type="match status" value="1"/>
</dbReference>
<evidence type="ECO:0000256" key="6">
    <source>
        <dbReference type="ARBA" id="ARBA00023136"/>
    </source>
</evidence>
<dbReference type="EMBL" id="CAAALY010273099">
    <property type="protein sequence ID" value="VEL42202.1"/>
    <property type="molecule type" value="Genomic_DNA"/>
</dbReference>
<keyword evidence="5" id="KW-0406">Ion transport</keyword>
<accession>A0A3S5C8G9</accession>
<dbReference type="Proteomes" id="UP000784294">
    <property type="component" value="Unassembled WGS sequence"/>
</dbReference>
<dbReference type="GO" id="GO:0015276">
    <property type="term" value="F:ligand-gated monoatomic ion channel activity"/>
    <property type="evidence" value="ECO:0007669"/>
    <property type="project" value="InterPro"/>
</dbReference>
<evidence type="ECO:0000256" key="5">
    <source>
        <dbReference type="ARBA" id="ARBA00023065"/>
    </source>
</evidence>
<keyword evidence="14" id="KW-1185">Reference proteome</keyword>
<evidence type="ECO:0000256" key="8">
    <source>
        <dbReference type="ARBA" id="ARBA00023180"/>
    </source>
</evidence>
<dbReference type="GO" id="GO:0016020">
    <property type="term" value="C:membrane"/>
    <property type="evidence" value="ECO:0007669"/>
    <property type="project" value="UniProtKB-SubCell"/>
</dbReference>
<evidence type="ECO:0000313" key="13">
    <source>
        <dbReference type="EMBL" id="VEL42202.1"/>
    </source>
</evidence>
<proteinExistence type="predicted"/>
<dbReference type="InterPro" id="IPR015683">
    <property type="entry name" value="Ionotropic_Glu_rcpt"/>
</dbReference>
<keyword evidence="4 11" id="KW-1133">Transmembrane helix</keyword>
<evidence type="ECO:0000256" key="7">
    <source>
        <dbReference type="ARBA" id="ARBA00023170"/>
    </source>
</evidence>
<dbReference type="AlphaFoldDB" id="A0A3S5C8G9"/>
<dbReference type="Gene3D" id="1.10.287.70">
    <property type="match status" value="1"/>
</dbReference>
<evidence type="ECO:0000256" key="1">
    <source>
        <dbReference type="ARBA" id="ARBA00004141"/>
    </source>
</evidence>
<feature type="transmembrane region" description="Helical" evidence="11">
    <location>
        <begin position="59"/>
        <end position="79"/>
    </location>
</feature>
<comment type="caution">
    <text evidence="13">The sequence shown here is derived from an EMBL/GenBank/DDBJ whole genome shotgun (WGS) entry which is preliminary data.</text>
</comment>
<organism evidence="13 14">
    <name type="scientific">Protopolystoma xenopodis</name>
    <dbReference type="NCBI Taxonomy" id="117903"/>
    <lineage>
        <taxon>Eukaryota</taxon>
        <taxon>Metazoa</taxon>
        <taxon>Spiralia</taxon>
        <taxon>Lophotrochozoa</taxon>
        <taxon>Platyhelminthes</taxon>
        <taxon>Monogenea</taxon>
        <taxon>Polyopisthocotylea</taxon>
        <taxon>Polystomatidea</taxon>
        <taxon>Polystomatidae</taxon>
        <taxon>Protopolystoma</taxon>
    </lineage>
</organism>
<protein>
    <recommendedName>
        <fullName evidence="12">Ionotropic glutamate receptor C-terminal domain-containing protein</fullName>
    </recommendedName>
</protein>
<keyword evidence="3 11" id="KW-0812">Transmembrane</keyword>
<keyword evidence="7" id="KW-0675">Receptor</keyword>
<keyword evidence="8" id="KW-0325">Glycoprotein</keyword>
<dbReference type="InterPro" id="IPR001320">
    <property type="entry name" value="Iontro_rcpt_C"/>
</dbReference>
<reference evidence="13" key="1">
    <citation type="submission" date="2018-11" db="EMBL/GenBank/DDBJ databases">
        <authorList>
            <consortium name="Pathogen Informatics"/>
        </authorList>
    </citation>
    <scope>NUCLEOTIDE SEQUENCE</scope>
</reference>
<feature type="transmembrane region" description="Helical" evidence="11">
    <location>
        <begin position="119"/>
        <end position="144"/>
    </location>
</feature>
<sequence length="261" mass="29854">MRRHQKADLAIGYIIRQTSYSDMFEVISNFHFFTIALLYNTQNSIRWDSLISFLTVYHYGVWIVFVAALLVCLGMLLFLHHSTFGMLNRHIVAHYATSQIGTLLQGLPSKLPNFCSGRLLLFGWWSFTIVFIMLYIANYAAILYNSRMTNPALSFDVGASSQLSATASYKNLRGIWYIHNKRLQPKSLLVCLVMHPAVMYLVNGLVGTRENIFDRVPKKEYVFPILMVDTTKIRNGVHIKSIQRKETLAGISLHISINLLD</sequence>
<evidence type="ECO:0000256" key="10">
    <source>
        <dbReference type="ARBA" id="ARBA00023303"/>
    </source>
</evidence>
<evidence type="ECO:0000256" key="2">
    <source>
        <dbReference type="ARBA" id="ARBA00022448"/>
    </source>
</evidence>
<dbReference type="PANTHER" id="PTHR18966">
    <property type="entry name" value="IONOTROPIC GLUTAMATE RECEPTOR"/>
    <property type="match status" value="1"/>
</dbReference>
<keyword evidence="9" id="KW-1071">Ligand-gated ion channel</keyword>
<evidence type="ECO:0000256" key="4">
    <source>
        <dbReference type="ARBA" id="ARBA00022989"/>
    </source>
</evidence>
<evidence type="ECO:0000256" key="3">
    <source>
        <dbReference type="ARBA" id="ARBA00022692"/>
    </source>
</evidence>